<feature type="region of interest" description="Disordered" evidence="1">
    <location>
        <begin position="148"/>
        <end position="169"/>
    </location>
</feature>
<feature type="region of interest" description="Disordered" evidence="1">
    <location>
        <begin position="21"/>
        <end position="74"/>
    </location>
</feature>
<name>A0A401TKT2_CHIPU</name>
<feature type="compositionally biased region" description="Polar residues" evidence="1">
    <location>
        <begin position="25"/>
        <end position="34"/>
    </location>
</feature>
<sequence length="169" mass="17826">MGANPILDQKTVEREQIQDWIRSRWNGSNSSLDQEQPDLAKTRKESGSGEGASQTGSGSVPESERWGSHISQTRTSCGCSVRFAGISWWTRLPCRVATASAAAAWRNWGGGGGGKAATPGCEPVQGPKENPGLQDLCQLRGVFLCPAPPAPPGEPGLPPPRPGQADLPK</sequence>
<reference evidence="2 3" key="1">
    <citation type="journal article" date="2018" name="Nat. Ecol. Evol.">
        <title>Shark genomes provide insights into elasmobranch evolution and the origin of vertebrates.</title>
        <authorList>
            <person name="Hara Y"/>
            <person name="Yamaguchi K"/>
            <person name="Onimaru K"/>
            <person name="Kadota M"/>
            <person name="Koyanagi M"/>
            <person name="Keeley SD"/>
            <person name="Tatsumi K"/>
            <person name="Tanaka K"/>
            <person name="Motone F"/>
            <person name="Kageyama Y"/>
            <person name="Nozu R"/>
            <person name="Adachi N"/>
            <person name="Nishimura O"/>
            <person name="Nakagawa R"/>
            <person name="Tanegashima C"/>
            <person name="Kiyatake I"/>
            <person name="Matsumoto R"/>
            <person name="Murakumo K"/>
            <person name="Nishida K"/>
            <person name="Terakita A"/>
            <person name="Kuratani S"/>
            <person name="Sato K"/>
            <person name="Hyodo S Kuraku.S."/>
        </authorList>
    </citation>
    <scope>NUCLEOTIDE SEQUENCE [LARGE SCALE GENOMIC DNA]</scope>
</reference>
<organism evidence="2 3">
    <name type="scientific">Chiloscyllium punctatum</name>
    <name type="common">Brownbanded bambooshark</name>
    <name type="synonym">Hemiscyllium punctatum</name>
    <dbReference type="NCBI Taxonomy" id="137246"/>
    <lineage>
        <taxon>Eukaryota</taxon>
        <taxon>Metazoa</taxon>
        <taxon>Chordata</taxon>
        <taxon>Craniata</taxon>
        <taxon>Vertebrata</taxon>
        <taxon>Chondrichthyes</taxon>
        <taxon>Elasmobranchii</taxon>
        <taxon>Galeomorphii</taxon>
        <taxon>Galeoidea</taxon>
        <taxon>Orectolobiformes</taxon>
        <taxon>Hemiscylliidae</taxon>
        <taxon>Chiloscyllium</taxon>
    </lineage>
</organism>
<dbReference type="AlphaFoldDB" id="A0A401TKT2"/>
<protein>
    <submittedName>
        <fullName evidence="2">Uncharacterized protein</fullName>
    </submittedName>
</protein>
<dbReference type="EMBL" id="BEZZ01091063">
    <property type="protein sequence ID" value="GCC43249.1"/>
    <property type="molecule type" value="Genomic_DNA"/>
</dbReference>
<feature type="compositionally biased region" description="Pro residues" evidence="1">
    <location>
        <begin position="148"/>
        <end position="162"/>
    </location>
</feature>
<dbReference type="Proteomes" id="UP000287033">
    <property type="component" value="Unassembled WGS sequence"/>
</dbReference>
<accession>A0A401TKT2</accession>
<feature type="compositionally biased region" description="Basic and acidic residues" evidence="1">
    <location>
        <begin position="38"/>
        <end position="47"/>
    </location>
</feature>
<evidence type="ECO:0000313" key="3">
    <source>
        <dbReference type="Proteomes" id="UP000287033"/>
    </source>
</evidence>
<feature type="compositionally biased region" description="Polar residues" evidence="1">
    <location>
        <begin position="51"/>
        <end position="60"/>
    </location>
</feature>
<gene>
    <name evidence="2" type="ORF">chiPu_0026946</name>
</gene>
<evidence type="ECO:0000256" key="1">
    <source>
        <dbReference type="SAM" id="MobiDB-lite"/>
    </source>
</evidence>
<keyword evidence="3" id="KW-1185">Reference proteome</keyword>
<evidence type="ECO:0000313" key="2">
    <source>
        <dbReference type="EMBL" id="GCC43249.1"/>
    </source>
</evidence>
<comment type="caution">
    <text evidence="2">The sequence shown here is derived from an EMBL/GenBank/DDBJ whole genome shotgun (WGS) entry which is preliminary data.</text>
</comment>
<proteinExistence type="predicted"/>